<dbReference type="InterPro" id="IPR023214">
    <property type="entry name" value="HAD_sf"/>
</dbReference>
<accession>A0ABV6G588</accession>
<proteinExistence type="predicted"/>
<dbReference type="CDD" id="cd07534">
    <property type="entry name" value="HAD_CAP"/>
    <property type="match status" value="1"/>
</dbReference>
<keyword evidence="1" id="KW-0732">Signal</keyword>
<dbReference type="InterPro" id="IPR005519">
    <property type="entry name" value="Acid_phosphat_B-like"/>
</dbReference>
<evidence type="ECO:0000313" key="2">
    <source>
        <dbReference type="EMBL" id="MFC0268830.1"/>
    </source>
</evidence>
<dbReference type="InterPro" id="IPR036412">
    <property type="entry name" value="HAD-like_sf"/>
</dbReference>
<dbReference type="PANTHER" id="PTHR31284:SF10">
    <property type="entry name" value="ACID PHOSPHATASE-LIKE PROTEIN"/>
    <property type="match status" value="1"/>
</dbReference>
<keyword evidence="2" id="KW-0449">Lipoprotein</keyword>
<protein>
    <submittedName>
        <fullName evidence="2">5'-nucleotidase, lipoprotein e(P4) family</fullName>
    </submittedName>
</protein>
<dbReference type="SUPFAM" id="SSF56784">
    <property type="entry name" value="HAD-like"/>
    <property type="match status" value="1"/>
</dbReference>
<dbReference type="PANTHER" id="PTHR31284">
    <property type="entry name" value="ACID PHOSPHATASE-LIKE PROTEIN"/>
    <property type="match status" value="1"/>
</dbReference>
<comment type="caution">
    <text evidence="2">The sequence shown here is derived from an EMBL/GenBank/DDBJ whole genome shotgun (WGS) entry which is preliminary data.</text>
</comment>
<name>A0ABV6G588_9GAMM</name>
<dbReference type="Gene3D" id="3.40.50.1000">
    <property type="entry name" value="HAD superfamily/HAD-like"/>
    <property type="match status" value="1"/>
</dbReference>
<dbReference type="InterPro" id="IPR006423">
    <property type="entry name" value="Lipo_e_P4"/>
</dbReference>
<dbReference type="RefSeq" id="WP_083920778.1">
    <property type="nucleotide sequence ID" value="NZ_JBHLVX010000050.1"/>
</dbReference>
<evidence type="ECO:0000313" key="3">
    <source>
        <dbReference type="Proteomes" id="UP001589814"/>
    </source>
</evidence>
<gene>
    <name evidence="2" type="ORF">ACFFHW_12695</name>
</gene>
<reference evidence="2 3" key="1">
    <citation type="submission" date="2024-09" db="EMBL/GenBank/DDBJ databases">
        <authorList>
            <person name="Sun Q."/>
            <person name="Mori K."/>
        </authorList>
    </citation>
    <scope>NUCLEOTIDE SEQUENCE [LARGE SCALE GENOMIC DNA]</scope>
    <source>
        <strain evidence="2 3">CCM 7415</strain>
    </source>
</reference>
<evidence type="ECO:0000256" key="1">
    <source>
        <dbReference type="ARBA" id="ARBA00022729"/>
    </source>
</evidence>
<dbReference type="NCBIfam" id="TIGR01533">
    <property type="entry name" value="lipo_e_P4"/>
    <property type="match status" value="1"/>
</dbReference>
<sequence>MTGCSGAQTQAPQQDYTTRDLNEQLVLATLWMQSAAEYRALAWQAFHLARLQLERQLAEPREEDLPPAVIVDVDETVLDNTPYQAWLVGRDEGYSSESWGAWVAQASAVAVPGAQAFLDYARRHDVAVFYVTNSRESGRAATLRNLQAVGFPDADDAHLLMRTDSSDKSARRERIERSYRVAVMIGDNLGDFSARYDVDDVATRNRRAAEDRAHFGERWIVLPNPTYGGWESALYDGEHGLTAAQKASARQAALEKWSGPEAAQASLR</sequence>
<dbReference type="PIRSF" id="PIRSF019271">
    <property type="entry name" value="Acid_Ptase_C"/>
    <property type="match status" value="1"/>
</dbReference>
<dbReference type="EMBL" id="JBHLVX010000050">
    <property type="protein sequence ID" value="MFC0268830.1"/>
    <property type="molecule type" value="Genomic_DNA"/>
</dbReference>
<dbReference type="SFLD" id="SFLDG01125">
    <property type="entry name" value="C1.1:_Acid_Phosphatase_Like"/>
    <property type="match status" value="1"/>
</dbReference>
<dbReference type="SFLD" id="SFLDS00003">
    <property type="entry name" value="Haloacid_Dehalogenase"/>
    <property type="match status" value="1"/>
</dbReference>
<organism evidence="2 3">
    <name type="scientific">Kushneria aurantia</name>
    <dbReference type="NCBI Taxonomy" id="504092"/>
    <lineage>
        <taxon>Bacteria</taxon>
        <taxon>Pseudomonadati</taxon>
        <taxon>Pseudomonadota</taxon>
        <taxon>Gammaproteobacteria</taxon>
        <taxon>Oceanospirillales</taxon>
        <taxon>Halomonadaceae</taxon>
        <taxon>Kushneria</taxon>
    </lineage>
</organism>
<dbReference type="Pfam" id="PF03767">
    <property type="entry name" value="Acid_phosphat_B"/>
    <property type="match status" value="1"/>
</dbReference>
<keyword evidence="3" id="KW-1185">Reference proteome</keyword>
<dbReference type="Proteomes" id="UP001589814">
    <property type="component" value="Unassembled WGS sequence"/>
</dbReference>